<reference evidence="1 2" key="1">
    <citation type="submission" date="2021-12" db="EMBL/GenBank/DDBJ databases">
        <title>Siccirubricoccus leaddurans sp. nov., a high concentration Zn2+ tolerance bacterium.</title>
        <authorList>
            <person name="Cao Y."/>
        </authorList>
    </citation>
    <scope>NUCLEOTIDE SEQUENCE [LARGE SCALE GENOMIC DNA]</scope>
    <source>
        <strain evidence="1 2">KC 17139</strain>
    </source>
</reference>
<dbReference type="RefSeq" id="WP_252953371.1">
    <property type="nucleotide sequence ID" value="NZ_JAFIRR010000067.1"/>
</dbReference>
<keyword evidence="2" id="KW-1185">Reference proteome</keyword>
<organism evidence="1 2">
    <name type="scientific">Siccirubricoccus soli</name>
    <dbReference type="NCBI Taxonomy" id="2899147"/>
    <lineage>
        <taxon>Bacteria</taxon>
        <taxon>Pseudomonadati</taxon>
        <taxon>Pseudomonadota</taxon>
        <taxon>Alphaproteobacteria</taxon>
        <taxon>Acetobacterales</taxon>
        <taxon>Roseomonadaceae</taxon>
        <taxon>Siccirubricoccus</taxon>
    </lineage>
</organism>
<accession>A0ABT1D495</accession>
<proteinExistence type="predicted"/>
<comment type="caution">
    <text evidence="1">The sequence shown here is derived from an EMBL/GenBank/DDBJ whole genome shotgun (WGS) entry which is preliminary data.</text>
</comment>
<sequence length="71" mass="7594">MGTLIPRELLEAYSGGAMTRRETSERIGAEIPFGALLVQLVENGLKLPWLSSNPNSPGAALVRALVARSVF</sequence>
<dbReference type="Proteomes" id="UP001523392">
    <property type="component" value="Unassembled WGS sequence"/>
</dbReference>
<name>A0ABT1D495_9PROT</name>
<dbReference type="EMBL" id="JAFIRR010000067">
    <property type="protein sequence ID" value="MCO6416741.1"/>
    <property type="molecule type" value="Genomic_DNA"/>
</dbReference>
<evidence type="ECO:0000313" key="2">
    <source>
        <dbReference type="Proteomes" id="UP001523392"/>
    </source>
</evidence>
<protein>
    <submittedName>
        <fullName evidence="1">Uncharacterized protein</fullName>
    </submittedName>
</protein>
<gene>
    <name evidence="1" type="ORF">JYK14_11310</name>
</gene>
<evidence type="ECO:0000313" key="1">
    <source>
        <dbReference type="EMBL" id="MCO6416741.1"/>
    </source>
</evidence>